<dbReference type="EMBL" id="UZAG01015431">
    <property type="protein sequence ID" value="VDO20179.1"/>
    <property type="molecule type" value="Genomic_DNA"/>
</dbReference>
<reference evidence="1 2" key="2">
    <citation type="submission" date="2018-11" db="EMBL/GenBank/DDBJ databases">
        <authorList>
            <consortium name="Pathogen Informatics"/>
        </authorList>
    </citation>
    <scope>NUCLEOTIDE SEQUENCE [LARGE SCALE GENOMIC DNA]</scope>
</reference>
<dbReference type="Proteomes" id="UP000280834">
    <property type="component" value="Unassembled WGS sequence"/>
</dbReference>
<dbReference type="AlphaFoldDB" id="A0A0R3QJI1"/>
<gene>
    <name evidence="1" type="ORF">BTMF_LOCUS5819</name>
</gene>
<evidence type="ECO:0000313" key="1">
    <source>
        <dbReference type="EMBL" id="VDO20179.1"/>
    </source>
</evidence>
<organism evidence="3">
    <name type="scientific">Brugia timori</name>
    <dbReference type="NCBI Taxonomy" id="42155"/>
    <lineage>
        <taxon>Eukaryota</taxon>
        <taxon>Metazoa</taxon>
        <taxon>Ecdysozoa</taxon>
        <taxon>Nematoda</taxon>
        <taxon>Chromadorea</taxon>
        <taxon>Rhabditida</taxon>
        <taxon>Spirurina</taxon>
        <taxon>Spiruromorpha</taxon>
        <taxon>Filarioidea</taxon>
        <taxon>Onchocercidae</taxon>
        <taxon>Brugia</taxon>
    </lineage>
</organism>
<evidence type="ECO:0000313" key="3">
    <source>
        <dbReference type="WBParaSite" id="BTMF_0000765101-mRNA-1"/>
    </source>
</evidence>
<dbReference type="WBParaSite" id="BTMF_0000765101-mRNA-1">
    <property type="protein sequence ID" value="BTMF_0000765101-mRNA-1"/>
    <property type="gene ID" value="BTMF_0000765101"/>
</dbReference>
<accession>A0A0R3QJI1</accession>
<evidence type="ECO:0000313" key="2">
    <source>
        <dbReference type="Proteomes" id="UP000280834"/>
    </source>
</evidence>
<keyword evidence="2" id="KW-1185">Reference proteome</keyword>
<name>A0A0R3QJI1_9BILA</name>
<sequence length="59" mass="6930">MVQLRRWNEIDGTVFLAGKNCLNSLVLVLFSENDQATFVIFSYYCFRLIFLFQPKFSVS</sequence>
<protein>
    <submittedName>
        <fullName evidence="1 3">Uncharacterized protein</fullName>
    </submittedName>
</protein>
<reference evidence="3" key="1">
    <citation type="submission" date="2017-02" db="UniProtKB">
        <authorList>
            <consortium name="WormBaseParasite"/>
        </authorList>
    </citation>
    <scope>IDENTIFICATION</scope>
</reference>
<proteinExistence type="predicted"/>